<accession>A0A916X4B1</accession>
<evidence type="ECO:0000313" key="3">
    <source>
        <dbReference type="Proteomes" id="UP000608154"/>
    </source>
</evidence>
<reference evidence="2" key="1">
    <citation type="journal article" date="2014" name="Int. J. Syst. Evol. Microbiol.">
        <title>Complete genome sequence of Corynebacterium casei LMG S-19264T (=DSM 44701T), isolated from a smear-ripened cheese.</title>
        <authorList>
            <consortium name="US DOE Joint Genome Institute (JGI-PGF)"/>
            <person name="Walter F."/>
            <person name="Albersmeier A."/>
            <person name="Kalinowski J."/>
            <person name="Ruckert C."/>
        </authorList>
    </citation>
    <scope>NUCLEOTIDE SEQUENCE</scope>
    <source>
        <strain evidence="2">CGMCC 1.15095</strain>
    </source>
</reference>
<keyword evidence="3" id="KW-1185">Reference proteome</keyword>
<dbReference type="AlphaFoldDB" id="A0A916X4B1"/>
<dbReference type="Proteomes" id="UP000608154">
    <property type="component" value="Unassembled WGS sequence"/>
</dbReference>
<gene>
    <name evidence="2" type="ORF">GCM10011494_07630</name>
</gene>
<protein>
    <submittedName>
        <fullName evidence="2">Uncharacterized protein</fullName>
    </submittedName>
</protein>
<feature type="signal peptide" evidence="1">
    <location>
        <begin position="1"/>
        <end position="27"/>
    </location>
</feature>
<organism evidence="2 3">
    <name type="scientific">Novosphingobium endophyticum</name>
    <dbReference type="NCBI Taxonomy" id="1955250"/>
    <lineage>
        <taxon>Bacteria</taxon>
        <taxon>Pseudomonadati</taxon>
        <taxon>Pseudomonadota</taxon>
        <taxon>Alphaproteobacteria</taxon>
        <taxon>Sphingomonadales</taxon>
        <taxon>Sphingomonadaceae</taxon>
        <taxon>Novosphingobium</taxon>
    </lineage>
</organism>
<dbReference type="RefSeq" id="WP_188768546.1">
    <property type="nucleotide sequence ID" value="NZ_BMHK01000003.1"/>
</dbReference>
<comment type="caution">
    <text evidence="2">The sequence shown here is derived from an EMBL/GenBank/DDBJ whole genome shotgun (WGS) entry which is preliminary data.</text>
</comment>
<evidence type="ECO:0000313" key="2">
    <source>
        <dbReference type="EMBL" id="GGB91712.1"/>
    </source>
</evidence>
<dbReference type="EMBL" id="BMHK01000003">
    <property type="protein sequence ID" value="GGB91712.1"/>
    <property type="molecule type" value="Genomic_DNA"/>
</dbReference>
<evidence type="ECO:0000256" key="1">
    <source>
        <dbReference type="SAM" id="SignalP"/>
    </source>
</evidence>
<reference evidence="2" key="2">
    <citation type="submission" date="2020-09" db="EMBL/GenBank/DDBJ databases">
        <authorList>
            <person name="Sun Q."/>
            <person name="Zhou Y."/>
        </authorList>
    </citation>
    <scope>NUCLEOTIDE SEQUENCE</scope>
    <source>
        <strain evidence="2">CGMCC 1.15095</strain>
    </source>
</reference>
<proteinExistence type="predicted"/>
<keyword evidence="1" id="KW-0732">Signal</keyword>
<sequence>MHSERNRTILKFAAPLLTLLSSAPALAQEAEPASVAGVYDGSQMEMAATLELGEDGRYRYALSYGALDEFSAGTWTRQEGGVVLDSDPSTPPRFELLGTERGSGAADVLTLRLEGTGNLPPQLFSAIVERGDGTTSELDFSEQGLEIPVAKGTSGLSIGFALPMYEVRGEPVTVPDPAGKVLYFAFHANDLGFKAFHEALLFESDGLFLLERFGREIVFRKVVD</sequence>
<feature type="chain" id="PRO_5037127231" evidence="1">
    <location>
        <begin position="28"/>
        <end position="224"/>
    </location>
</feature>
<name>A0A916X4B1_9SPHN</name>